<accession>A0ABR3PC01</accession>
<comment type="subunit">
    <text evidence="4">Binds to mitochondrial small subunit 15S rRNA.</text>
</comment>
<dbReference type="InterPro" id="IPR002885">
    <property type="entry name" value="PPR_rpt"/>
</dbReference>
<comment type="function">
    <text evidence="3">Regulates mitochondrial small subunit maturation by controlling 15S rRNA 5'-end processing. Localizes to the 5' precursor of the 15S rRNA in a position that is subsequently occupied by mS47 in the mature yeast mtSSU. Uses structure and sequence-specific RNA recognition, binding to a single-stranded region of the precursor and specifically recognizing bases -6 to -1. The exchange of Ccm1 for mS47 is coupled to the irreversible removal of precursor rRNA that is accompanied by conformational changes of the mitoribosomal proteins uS5m and mS26. These conformational changes signal completion of 5'-end rRNA processing through protection of the mature 5'-end of the 15S rRNA and stabilization of mS47. The removal of the 5' precursor together with the dissociation of Ccm1 may be catalyzed by the 5'-3' exoribonuclease Pet127. Involved in the specific removal of group I introns in mitochondrial encoded transcripts.</text>
</comment>
<dbReference type="Pfam" id="PF13041">
    <property type="entry name" value="PPR_2"/>
    <property type="match status" value="1"/>
</dbReference>
<organism evidence="8 9">
    <name type="scientific">Neodothiora populina</name>
    <dbReference type="NCBI Taxonomy" id="2781224"/>
    <lineage>
        <taxon>Eukaryota</taxon>
        <taxon>Fungi</taxon>
        <taxon>Dikarya</taxon>
        <taxon>Ascomycota</taxon>
        <taxon>Pezizomycotina</taxon>
        <taxon>Dothideomycetes</taxon>
        <taxon>Dothideomycetidae</taxon>
        <taxon>Dothideales</taxon>
        <taxon>Dothioraceae</taxon>
        <taxon>Neodothiora</taxon>
    </lineage>
</organism>
<dbReference type="EMBL" id="JBFMKM010000010">
    <property type="protein sequence ID" value="KAL1303592.1"/>
    <property type="molecule type" value="Genomic_DNA"/>
</dbReference>
<dbReference type="InterPro" id="IPR011990">
    <property type="entry name" value="TPR-like_helical_dom_sf"/>
</dbReference>
<keyword evidence="2" id="KW-0677">Repeat</keyword>
<dbReference type="Pfam" id="PF24603">
    <property type="entry name" value="TPR_30"/>
    <property type="match status" value="1"/>
</dbReference>
<evidence type="ECO:0000313" key="9">
    <source>
        <dbReference type="Proteomes" id="UP001562354"/>
    </source>
</evidence>
<feature type="repeat" description="PPR" evidence="5">
    <location>
        <begin position="395"/>
        <end position="429"/>
    </location>
</feature>
<evidence type="ECO:0000256" key="5">
    <source>
        <dbReference type="PROSITE-ProRule" id="PRU00708"/>
    </source>
</evidence>
<dbReference type="Proteomes" id="UP001562354">
    <property type="component" value="Unassembled WGS sequence"/>
</dbReference>
<dbReference type="Gene3D" id="1.25.40.10">
    <property type="entry name" value="Tetratricopeptide repeat domain"/>
    <property type="match status" value="5"/>
</dbReference>
<dbReference type="PANTHER" id="PTHR47447:SF17">
    <property type="entry name" value="OS12G0638900 PROTEIN"/>
    <property type="match status" value="1"/>
</dbReference>
<dbReference type="RefSeq" id="XP_069199867.1">
    <property type="nucleotide sequence ID" value="XM_069346990.1"/>
</dbReference>
<protein>
    <recommendedName>
        <fullName evidence="7">Tetratricopeptide repeat domain-containing protein</fullName>
    </recommendedName>
</protein>
<evidence type="ECO:0000256" key="6">
    <source>
        <dbReference type="SAM" id="MobiDB-lite"/>
    </source>
</evidence>
<dbReference type="GeneID" id="95980656"/>
<reference evidence="8 9" key="1">
    <citation type="submission" date="2024-07" db="EMBL/GenBank/DDBJ databases">
        <title>Draft sequence of the Neodothiora populina.</title>
        <authorList>
            <person name="Drown D.D."/>
            <person name="Schuette U.S."/>
            <person name="Buechlein A.B."/>
            <person name="Rusch D.R."/>
            <person name="Winton L.W."/>
            <person name="Adams G.A."/>
        </authorList>
    </citation>
    <scope>NUCLEOTIDE SEQUENCE [LARGE SCALE GENOMIC DNA]</scope>
    <source>
        <strain evidence="8 9">CPC 39397</strain>
    </source>
</reference>
<feature type="repeat" description="PPR" evidence="5">
    <location>
        <begin position="1034"/>
        <end position="1064"/>
    </location>
</feature>
<dbReference type="InterPro" id="IPR057585">
    <property type="entry name" value="TPR_dom_fungi"/>
</dbReference>
<evidence type="ECO:0000256" key="2">
    <source>
        <dbReference type="ARBA" id="ARBA00022737"/>
    </source>
</evidence>
<sequence length="1297" mass="142403">MVFVKPTVGLHRLAVTAFKSFNHGVAGALVAASQSSNASQNTATHPKAYLNRLGKGDKGSQNGLHATHSALTGRVESADHDSSLAQYYDAWQKHQKNGEVRDLQQFHFQKRLQDSSAADADAQERADVEGAVLDDGLEEVELLQERGALKRSYTTSAVDNFSKAIDNDAVEALAFAQVNEAIAEEVSKSKQEAEAAAGIELSDVREEDDAASEKTVTLHDASSNQREAVDATRSRASRAVSAHAELYAEQLYDLIRTGQHAKVPGYFEAMLRSGVTQPSPLAYRALMSSAIELTTGKHQKVPRVLEVFSDMLRRSVVPDAETYAMLVDSLAVRALDASATKQTLEERASRYGPQGSGDSFLFRSDALEYAIFSEDQSLSIALSAYNSANSSVRFSGQSYTLLITACAKQRRLSDMIRLYEHMSGDEVVPSSDVFPAMIKAFGSVGDLRNAVEAYDEYKALAIANNSGLNNIERMDDQVYAALIHAYASSQDLVGAKKFMSQIEAAEGNDLKREAVRDTLIAEAFLPAVLKAGDFDVAFEMTAQLSRKSSALALTRMTLTTADGNNRAISTKAFNALAKNDVDLAPAAMAMLAMHLRNASLDAAEPFWRVLENSTATYSFIEPSTMLALAFISIGHAERGLYQTRQMWSKVRQGQSSESTEAEISERIEEAIELLGQSAIESGKPLRVEASLELLRMMVENGGLVHGLAEHLVASLGPEHISRLLPADICLLTKIQSRLILDESAPEIAGPARFACLLETIVSRSILPDVSTEDLIEKTLINIDHSDLSRIWNSYRYPVSHPASALGFSPLAPFAPYQAPPPPAPVQPVYDDTFDPYAGQTDNKGSVAITDLLEKSQGKSAATLTEALTKFRNIRRAGRHPRFFAYAKLITASAKENQLDLAHDILEMAKRDVPYVPQYRVVRHGWVTILDSMLAACLVAGRRDLAARYHQDLLDMGAAPCANTYGLYITTLKESTKTFDEASEAVKIFLRAKSEGVEPSSFLYNALIGKLGKARRIDDCLFYFAEMRHLGVRPTSVTYGTIVNALCRVSDDKFAEEIFEEMESCANYKPRPAPYHSLMQYFLTTKRDRSKVLSYYERMLSKGIRPTMHTYKLLIDAHATLEPINMAAGEQVLEQMRAAGDYPEAVHFASLIHAKGCVQHDMEGARALFDSVLADTRIRLQPCLYQALFESLVANHQVGDAGRYLADMAKRRVEMTPYIANALIHGWTLEKDISRAEQAYARVSLVHREPSTYEAMIRAYLAVQDRDGAAQVAKEALSRGYPAAVSTKIAELLGGGRV</sequence>
<evidence type="ECO:0000256" key="1">
    <source>
        <dbReference type="ARBA" id="ARBA00006192"/>
    </source>
</evidence>
<keyword evidence="9" id="KW-1185">Reference proteome</keyword>
<dbReference type="PROSITE" id="PS51375">
    <property type="entry name" value="PPR"/>
    <property type="match status" value="3"/>
</dbReference>
<proteinExistence type="inferred from homology"/>
<dbReference type="NCBIfam" id="TIGR00756">
    <property type="entry name" value="PPR"/>
    <property type="match status" value="3"/>
</dbReference>
<feature type="region of interest" description="Disordered" evidence="6">
    <location>
        <begin position="203"/>
        <end position="232"/>
    </location>
</feature>
<comment type="similarity">
    <text evidence="1">Belongs to the CCM1 family.</text>
</comment>
<evidence type="ECO:0000313" key="8">
    <source>
        <dbReference type="EMBL" id="KAL1303592.1"/>
    </source>
</evidence>
<gene>
    <name evidence="8" type="ORF">AAFC00_006957</name>
</gene>
<comment type="caution">
    <text evidence="8">The sequence shown here is derived from an EMBL/GenBank/DDBJ whole genome shotgun (WGS) entry which is preliminary data.</text>
</comment>
<feature type="domain" description="Tetratricopeptide repeat" evidence="7">
    <location>
        <begin position="515"/>
        <end position="612"/>
    </location>
</feature>
<dbReference type="Pfam" id="PF13812">
    <property type="entry name" value="PPR_3"/>
    <property type="match status" value="1"/>
</dbReference>
<evidence type="ECO:0000256" key="3">
    <source>
        <dbReference type="ARBA" id="ARBA00044493"/>
    </source>
</evidence>
<evidence type="ECO:0000259" key="7">
    <source>
        <dbReference type="Pfam" id="PF24603"/>
    </source>
</evidence>
<dbReference type="PANTHER" id="PTHR47447">
    <property type="entry name" value="OS03G0856100 PROTEIN"/>
    <property type="match status" value="1"/>
</dbReference>
<name>A0ABR3PC01_9PEZI</name>
<feature type="repeat" description="PPR" evidence="5">
    <location>
        <begin position="999"/>
        <end position="1033"/>
    </location>
</feature>
<evidence type="ECO:0000256" key="4">
    <source>
        <dbReference type="ARBA" id="ARBA00044511"/>
    </source>
</evidence>